<dbReference type="NCBIfam" id="TIGR02532">
    <property type="entry name" value="IV_pilin_GFxxxE"/>
    <property type="match status" value="1"/>
</dbReference>
<gene>
    <name evidence="1" type="ORF">SAMN02745752_01296</name>
</gene>
<dbReference type="STRING" id="1122209.SAMN02745752_01296"/>
<organism evidence="1 2">
    <name type="scientific">Marinospirillum alkaliphilum DSM 21637</name>
    <dbReference type="NCBI Taxonomy" id="1122209"/>
    <lineage>
        <taxon>Bacteria</taxon>
        <taxon>Pseudomonadati</taxon>
        <taxon>Pseudomonadota</taxon>
        <taxon>Gammaproteobacteria</taxon>
        <taxon>Oceanospirillales</taxon>
        <taxon>Oceanospirillaceae</taxon>
        <taxon>Marinospirillum</taxon>
    </lineage>
</organism>
<evidence type="ECO:0000313" key="2">
    <source>
        <dbReference type="Proteomes" id="UP000182350"/>
    </source>
</evidence>
<reference evidence="1 2" key="1">
    <citation type="submission" date="2016-11" db="EMBL/GenBank/DDBJ databases">
        <authorList>
            <person name="Jaros S."/>
            <person name="Januszkiewicz K."/>
            <person name="Wedrychowicz H."/>
        </authorList>
    </citation>
    <scope>NUCLEOTIDE SEQUENCE [LARGE SCALE GENOMIC DNA]</scope>
    <source>
        <strain evidence="1 2">DSM 21637</strain>
    </source>
</reference>
<dbReference type="AlphaFoldDB" id="A0A1K1W5C1"/>
<name>A0A1K1W5C1_9GAMM</name>
<keyword evidence="2" id="KW-1185">Reference proteome</keyword>
<dbReference type="Pfam" id="PF07963">
    <property type="entry name" value="N_methyl"/>
    <property type="match status" value="1"/>
</dbReference>
<dbReference type="Proteomes" id="UP000182350">
    <property type="component" value="Unassembled WGS sequence"/>
</dbReference>
<dbReference type="EMBL" id="FPJW01000003">
    <property type="protein sequence ID" value="SFX32624.1"/>
    <property type="molecule type" value="Genomic_DNA"/>
</dbReference>
<dbReference type="PROSITE" id="PS00409">
    <property type="entry name" value="PROKAR_NTER_METHYL"/>
    <property type="match status" value="1"/>
</dbReference>
<proteinExistence type="predicted"/>
<dbReference type="RefSeq" id="WP_072325526.1">
    <property type="nucleotide sequence ID" value="NZ_FPJW01000003.1"/>
</dbReference>
<accession>A0A1K1W5C1</accession>
<sequence>MLATNAKPQQGFTLVELLVALAVGALLLTGIASSIAAITRAQTTVRAYEDIQETLRFASGMMQRSIRAAQQVASVSATQVTLSRVSGGNTLDCHGATRAANATWTETYLINSNNLECRLDNDTSGVIVAFGVSALALECALHSSAAYDSSDWEDGIIEYESCGSVTAGNVIGLNATLTLTARPPLAAGFQHGFSTVLRARQSELASGP</sequence>
<evidence type="ECO:0000313" key="1">
    <source>
        <dbReference type="EMBL" id="SFX32624.1"/>
    </source>
</evidence>
<dbReference type="InterPro" id="IPR012902">
    <property type="entry name" value="N_methyl_site"/>
</dbReference>
<protein>
    <submittedName>
        <fullName evidence="1">Prepilin-type N-terminal cleavage/methylation domain-containing protein</fullName>
    </submittedName>
</protein>